<feature type="domain" description="Cytochrome c" evidence="7">
    <location>
        <begin position="72"/>
        <end position="158"/>
    </location>
</feature>
<evidence type="ECO:0000256" key="6">
    <source>
        <dbReference type="PROSITE-ProRule" id="PRU00433"/>
    </source>
</evidence>
<dbReference type="Gene3D" id="1.10.760.10">
    <property type="entry name" value="Cytochrome c-like domain"/>
    <property type="match status" value="3"/>
</dbReference>
<keyword evidence="3 6" id="KW-0479">Metal-binding</keyword>
<organism evidence="8 9">
    <name type="scientific">Ancylobacter oerskovii</name>
    <dbReference type="NCBI Taxonomy" id="459519"/>
    <lineage>
        <taxon>Bacteria</taxon>
        <taxon>Pseudomonadati</taxon>
        <taxon>Pseudomonadota</taxon>
        <taxon>Alphaproteobacteria</taxon>
        <taxon>Hyphomicrobiales</taxon>
        <taxon>Xanthobacteraceae</taxon>
        <taxon>Ancylobacter</taxon>
    </lineage>
</organism>
<evidence type="ECO:0000259" key="7">
    <source>
        <dbReference type="PROSITE" id="PS51007"/>
    </source>
</evidence>
<evidence type="ECO:0000313" key="9">
    <source>
        <dbReference type="Proteomes" id="UP001597299"/>
    </source>
</evidence>
<evidence type="ECO:0000256" key="4">
    <source>
        <dbReference type="ARBA" id="ARBA00022982"/>
    </source>
</evidence>
<dbReference type="PANTHER" id="PTHR33751">
    <property type="entry name" value="CBB3-TYPE CYTOCHROME C OXIDASE SUBUNIT FIXP"/>
    <property type="match status" value="1"/>
</dbReference>
<dbReference type="RefSeq" id="WP_213353521.1">
    <property type="nucleotide sequence ID" value="NZ_JAHBGB010000037.1"/>
</dbReference>
<reference evidence="9" key="1">
    <citation type="journal article" date="2019" name="Int. J. Syst. Evol. Microbiol.">
        <title>The Global Catalogue of Microorganisms (GCM) 10K type strain sequencing project: providing services to taxonomists for standard genome sequencing and annotation.</title>
        <authorList>
            <consortium name="The Broad Institute Genomics Platform"/>
            <consortium name="The Broad Institute Genome Sequencing Center for Infectious Disease"/>
            <person name="Wu L."/>
            <person name="Ma J."/>
        </authorList>
    </citation>
    <scope>NUCLEOTIDE SEQUENCE [LARGE SCALE GENOMIC DNA]</scope>
    <source>
        <strain evidence="9">CCM 7435</strain>
    </source>
</reference>
<accession>A0ABW4Z262</accession>
<keyword evidence="1" id="KW-0813">Transport</keyword>
<proteinExistence type="predicted"/>
<dbReference type="SUPFAM" id="SSF46626">
    <property type="entry name" value="Cytochrome c"/>
    <property type="match status" value="3"/>
</dbReference>
<protein>
    <submittedName>
        <fullName evidence="8">C-type cytochrome</fullName>
    </submittedName>
</protein>
<dbReference type="InterPro" id="IPR009056">
    <property type="entry name" value="Cyt_c-like_dom"/>
</dbReference>
<keyword evidence="5 6" id="KW-0408">Iron</keyword>
<evidence type="ECO:0000256" key="3">
    <source>
        <dbReference type="ARBA" id="ARBA00022723"/>
    </source>
</evidence>
<dbReference type="PANTHER" id="PTHR33751:SF9">
    <property type="entry name" value="CYTOCHROME C4"/>
    <property type="match status" value="1"/>
</dbReference>
<evidence type="ECO:0000256" key="5">
    <source>
        <dbReference type="ARBA" id="ARBA00023004"/>
    </source>
</evidence>
<evidence type="ECO:0000256" key="1">
    <source>
        <dbReference type="ARBA" id="ARBA00022448"/>
    </source>
</evidence>
<feature type="domain" description="Cytochrome c" evidence="7">
    <location>
        <begin position="171"/>
        <end position="249"/>
    </location>
</feature>
<dbReference type="Pfam" id="PF13442">
    <property type="entry name" value="Cytochrome_CBB3"/>
    <property type="match status" value="1"/>
</dbReference>
<keyword evidence="2 6" id="KW-0349">Heme</keyword>
<sequence length="348" mass="37347">MRIVVTGRRLLLGLAVLGGAGLLLAWSGIVNIGASTGHWQITNWALHWGMRNYVRTYAWFEPEPPADLDAERLVRRAAGHFETGCAFCHGSPLMPTPVEARHMTPPPPRLTGSADKWTPRELSRIVGHGVKYTGMPAWPARGRADEVWAMVGFLRALPQMTPERYRALAFGPAVSGDPVLEACARCHGQDGGAAGGAFPVIGGQSETYLAATLRAFREGRRHGGFMQLAVERLTDEDVSRLARHYAERPGLSDSLPSGTGEAAGIARNGLPQADVPACESCHGASARRNPAIPRLAGQDAGYLAAQLRLMRQKARGGSAHAPIMQKIAERLPEDSLDPLAAFYAGTGR</sequence>
<keyword evidence="9" id="KW-1185">Reference proteome</keyword>
<dbReference type="Proteomes" id="UP001597299">
    <property type="component" value="Unassembled WGS sequence"/>
</dbReference>
<evidence type="ECO:0000313" key="8">
    <source>
        <dbReference type="EMBL" id="MFD2142700.1"/>
    </source>
</evidence>
<evidence type="ECO:0000256" key="2">
    <source>
        <dbReference type="ARBA" id="ARBA00022617"/>
    </source>
</evidence>
<dbReference type="EMBL" id="JBHUHD010000001">
    <property type="protein sequence ID" value="MFD2142700.1"/>
    <property type="molecule type" value="Genomic_DNA"/>
</dbReference>
<gene>
    <name evidence="8" type="ORF">ACFSNC_20015</name>
</gene>
<dbReference type="InterPro" id="IPR036909">
    <property type="entry name" value="Cyt_c-like_dom_sf"/>
</dbReference>
<dbReference type="InterPro" id="IPR050597">
    <property type="entry name" value="Cytochrome_c_Oxidase_Subunit"/>
</dbReference>
<name>A0ABW4Z262_9HYPH</name>
<keyword evidence="4" id="KW-0249">Electron transport</keyword>
<feature type="domain" description="Cytochrome c" evidence="7">
    <location>
        <begin position="264"/>
        <end position="347"/>
    </location>
</feature>
<comment type="caution">
    <text evidence="8">The sequence shown here is derived from an EMBL/GenBank/DDBJ whole genome shotgun (WGS) entry which is preliminary data.</text>
</comment>
<dbReference type="PROSITE" id="PS51007">
    <property type="entry name" value="CYTC"/>
    <property type="match status" value="3"/>
</dbReference>